<dbReference type="Gene3D" id="3.30.70.1560">
    <property type="entry name" value="Alpha-L RNA-binding motif"/>
    <property type="match status" value="1"/>
</dbReference>
<evidence type="ECO:0000256" key="3">
    <source>
        <dbReference type="ARBA" id="ARBA00023235"/>
    </source>
</evidence>
<dbReference type="InterPro" id="IPR020103">
    <property type="entry name" value="PsdUridine_synth_cat_dom_sf"/>
</dbReference>
<protein>
    <recommendedName>
        <fullName evidence="5">Pseudouridine synthase</fullName>
        <ecNumber evidence="5">5.4.99.-</ecNumber>
    </recommendedName>
</protein>
<feature type="domain" description="Pseudouridine synthase RsuA/RluA-like" evidence="6">
    <location>
        <begin position="66"/>
        <end position="221"/>
    </location>
</feature>
<dbReference type="GO" id="GO:0140098">
    <property type="term" value="F:catalytic activity, acting on RNA"/>
    <property type="evidence" value="ECO:0007669"/>
    <property type="project" value="UniProtKB-ARBA"/>
</dbReference>
<dbReference type="GO" id="GO:0001522">
    <property type="term" value="P:pseudouridine synthesis"/>
    <property type="evidence" value="ECO:0007669"/>
    <property type="project" value="InterPro"/>
</dbReference>
<dbReference type="GO" id="GO:0009982">
    <property type="term" value="F:pseudouridine synthase activity"/>
    <property type="evidence" value="ECO:0007669"/>
    <property type="project" value="InterPro"/>
</dbReference>
<accession>A0A840SH52</accession>
<dbReference type="PROSITE" id="PS50889">
    <property type="entry name" value="S4"/>
    <property type="match status" value="1"/>
</dbReference>
<evidence type="ECO:0000313" key="7">
    <source>
        <dbReference type="EMBL" id="MBB5220025.1"/>
    </source>
</evidence>
<dbReference type="EMBL" id="JACHFR010000005">
    <property type="protein sequence ID" value="MBB5220025.1"/>
    <property type="molecule type" value="Genomic_DNA"/>
</dbReference>
<evidence type="ECO:0000256" key="4">
    <source>
        <dbReference type="PROSITE-ProRule" id="PRU00182"/>
    </source>
</evidence>
<reference evidence="7 9" key="2">
    <citation type="submission" date="2020-08" db="EMBL/GenBank/DDBJ databases">
        <title>Genomic Encyclopedia of Type Strains, Phase IV (KMG-IV): sequencing the most valuable type-strain genomes for metagenomic binning, comparative biology and taxonomic classification.</title>
        <authorList>
            <person name="Goeker M."/>
        </authorList>
    </citation>
    <scope>NUCLEOTIDE SEQUENCE [LARGE SCALE GENOMIC DNA]</scope>
    <source>
        <strain evidence="7 9">DSM 103679</strain>
    </source>
</reference>
<dbReference type="GO" id="GO:0006364">
    <property type="term" value="P:rRNA processing"/>
    <property type="evidence" value="ECO:0007669"/>
    <property type="project" value="UniProtKB-ARBA"/>
</dbReference>
<dbReference type="EMBL" id="CP031517">
    <property type="protein sequence ID" value="QOS40659.1"/>
    <property type="molecule type" value="Genomic_DNA"/>
</dbReference>
<dbReference type="Proteomes" id="UP000578697">
    <property type="component" value="Unassembled WGS sequence"/>
</dbReference>
<dbReference type="PANTHER" id="PTHR47683:SF4">
    <property type="entry name" value="PSEUDOURIDINE SYNTHASE"/>
    <property type="match status" value="1"/>
</dbReference>
<dbReference type="GO" id="GO:0003723">
    <property type="term" value="F:RNA binding"/>
    <property type="evidence" value="ECO:0007669"/>
    <property type="project" value="UniProtKB-KW"/>
</dbReference>
<proteinExistence type="inferred from homology"/>
<dbReference type="RefSeq" id="WP_184653700.1">
    <property type="nucleotide sequence ID" value="NZ_JACHFR010000005.1"/>
</dbReference>
<dbReference type="InterPro" id="IPR020094">
    <property type="entry name" value="TruA/RsuA/RluB/E/F_N"/>
</dbReference>
<dbReference type="AlphaFoldDB" id="A0A840SH52"/>
<dbReference type="InterPro" id="IPR006145">
    <property type="entry name" value="PsdUridine_synth_RsuA/RluA"/>
</dbReference>
<dbReference type="PANTHER" id="PTHR47683">
    <property type="entry name" value="PSEUDOURIDINE SYNTHASE FAMILY PROTEIN-RELATED"/>
    <property type="match status" value="1"/>
</dbReference>
<name>A0A840SH52_9SPIR</name>
<dbReference type="Pfam" id="PF00849">
    <property type="entry name" value="PseudoU_synth_2"/>
    <property type="match status" value="1"/>
</dbReference>
<dbReference type="NCBIfam" id="TIGR00093">
    <property type="entry name" value="pseudouridine synthase"/>
    <property type="match status" value="1"/>
</dbReference>
<evidence type="ECO:0000313" key="10">
    <source>
        <dbReference type="Proteomes" id="UP000593591"/>
    </source>
</evidence>
<comment type="similarity">
    <text evidence="1 5">Belongs to the pseudouridine synthase RsuA family.</text>
</comment>
<evidence type="ECO:0000259" key="6">
    <source>
        <dbReference type="Pfam" id="PF00849"/>
    </source>
</evidence>
<keyword evidence="3 5" id="KW-0413">Isomerase</keyword>
<dbReference type="Gene3D" id="3.30.70.580">
    <property type="entry name" value="Pseudouridine synthase I, catalytic domain, N-terminal subdomain"/>
    <property type="match status" value="1"/>
</dbReference>
<evidence type="ECO:0000256" key="2">
    <source>
        <dbReference type="ARBA" id="ARBA00022884"/>
    </source>
</evidence>
<keyword evidence="9" id="KW-1185">Reference proteome</keyword>
<dbReference type="EC" id="5.4.99.-" evidence="5"/>
<dbReference type="KEGG" id="trc:DYE49_09385"/>
<dbReference type="SUPFAM" id="SSF55174">
    <property type="entry name" value="Alpha-L RNA-binding motif"/>
    <property type="match status" value="1"/>
</dbReference>
<dbReference type="InterPro" id="IPR050343">
    <property type="entry name" value="RsuA_PseudoU_synthase"/>
</dbReference>
<evidence type="ECO:0000256" key="1">
    <source>
        <dbReference type="ARBA" id="ARBA00008348"/>
    </source>
</evidence>
<dbReference type="InterPro" id="IPR042092">
    <property type="entry name" value="PsdUridine_s_RsuA/RluB/E/F_cat"/>
</dbReference>
<dbReference type="SUPFAM" id="SSF55120">
    <property type="entry name" value="Pseudouridine synthase"/>
    <property type="match status" value="1"/>
</dbReference>
<sequence length="263" mass="30109">MPFLERTDVILARRGFSTNKKIRRFLQRNVFEVNGIRILTGGTRINLFEDSITINGIPSDLRPDIYIMMNKKSGCICSNNRDSNLKTNPPLVFQDIPQELKDEAEKFNLGTLHTVGRLDADTEGLLIITTNGDYSHRITIPEFHCDKTYYLKLKNPCSEEEQKEYIKKCSEGFFIEAEHNYTSAGYKPAFTCKPSVLSFISSDECTLTISEGKFHQVKRMIKTLGNHVSYLKRTVMGNLHLDPALLPGQWRHMTQEEILSVLK</sequence>
<dbReference type="InterPro" id="IPR000748">
    <property type="entry name" value="PsdUridine_synth_RsuA/RluB/E/F"/>
</dbReference>
<keyword evidence="2 4" id="KW-0694">RNA-binding</keyword>
<evidence type="ECO:0000256" key="5">
    <source>
        <dbReference type="RuleBase" id="RU003887"/>
    </source>
</evidence>
<dbReference type="PROSITE" id="PS01149">
    <property type="entry name" value="PSI_RSU"/>
    <property type="match status" value="1"/>
</dbReference>
<evidence type="ECO:0000313" key="9">
    <source>
        <dbReference type="Proteomes" id="UP000578697"/>
    </source>
</evidence>
<dbReference type="InterPro" id="IPR018496">
    <property type="entry name" value="PsdUridine_synth_RsuA/RluB_CS"/>
</dbReference>
<evidence type="ECO:0000313" key="8">
    <source>
        <dbReference type="EMBL" id="QOS40659.1"/>
    </source>
</evidence>
<dbReference type="Proteomes" id="UP000593591">
    <property type="component" value="Chromosome"/>
</dbReference>
<organism evidence="7 9">
    <name type="scientific">Treponema rectale</name>
    <dbReference type="NCBI Taxonomy" id="744512"/>
    <lineage>
        <taxon>Bacteria</taxon>
        <taxon>Pseudomonadati</taxon>
        <taxon>Spirochaetota</taxon>
        <taxon>Spirochaetia</taxon>
        <taxon>Spirochaetales</taxon>
        <taxon>Treponemataceae</taxon>
        <taxon>Treponema</taxon>
    </lineage>
</organism>
<reference evidence="8 10" key="1">
    <citation type="submission" date="2018-08" db="EMBL/GenBank/DDBJ databases">
        <title>The first complete genome of Treponema rectale (CHPAT), a commensal spirochete of the bovine rectum.</title>
        <authorList>
            <person name="Staton G.J."/>
            <person name="Clegg S.R."/>
            <person name="Carter S.D."/>
            <person name="Radford A.D."/>
            <person name="Darby A."/>
            <person name="Hall N."/>
            <person name="Birtles R.J."/>
            <person name="Evans N.J."/>
        </authorList>
    </citation>
    <scope>NUCLEOTIDE SEQUENCE [LARGE SCALE GENOMIC DNA]</scope>
    <source>
        <strain evidence="8 10">CHPA</strain>
    </source>
</reference>
<gene>
    <name evidence="8" type="ORF">DYE49_09385</name>
    <name evidence="7" type="ORF">HNP77_002415</name>
</gene>